<keyword evidence="5 9" id="KW-0997">Cell inner membrane</keyword>
<evidence type="ECO:0000256" key="5">
    <source>
        <dbReference type="ARBA" id="ARBA00022519"/>
    </source>
</evidence>
<feature type="coiled-coil region" evidence="10">
    <location>
        <begin position="233"/>
        <end position="296"/>
    </location>
</feature>
<keyword evidence="14" id="KW-1185">Reference proteome</keyword>
<dbReference type="Proteomes" id="UP000291301">
    <property type="component" value="Unassembled WGS sequence"/>
</dbReference>
<dbReference type="InterPro" id="IPR010129">
    <property type="entry name" value="T1SS_HlyD"/>
</dbReference>
<dbReference type="RefSeq" id="WP_131571616.1">
    <property type="nucleotide sequence ID" value="NZ_JAINFK010000002.1"/>
</dbReference>
<dbReference type="AlphaFoldDB" id="A0A4V2MN42"/>
<keyword evidence="3 9" id="KW-0813">Transport</keyword>
<dbReference type="InterPro" id="IPR050739">
    <property type="entry name" value="MFP"/>
</dbReference>
<evidence type="ECO:0000313" key="13">
    <source>
        <dbReference type="EMBL" id="TCD11300.1"/>
    </source>
</evidence>
<dbReference type="EMBL" id="SJST01000010">
    <property type="protein sequence ID" value="TCD11300.1"/>
    <property type="molecule type" value="Genomic_DNA"/>
</dbReference>
<keyword evidence="7 9" id="KW-1133">Transmembrane helix</keyword>
<gene>
    <name evidence="13" type="ORF">E0D97_17395</name>
</gene>
<dbReference type="InterPro" id="IPR058982">
    <property type="entry name" value="Beta-barrel_AprE"/>
</dbReference>
<dbReference type="GO" id="GO:0009306">
    <property type="term" value="P:protein secretion"/>
    <property type="evidence" value="ECO:0007669"/>
    <property type="project" value="InterPro"/>
</dbReference>
<evidence type="ECO:0000256" key="7">
    <source>
        <dbReference type="ARBA" id="ARBA00022989"/>
    </source>
</evidence>
<dbReference type="InterPro" id="IPR058781">
    <property type="entry name" value="HH_AprE-like"/>
</dbReference>
<dbReference type="PROSITE" id="PS00543">
    <property type="entry name" value="HLYD_FAMILY"/>
    <property type="match status" value="1"/>
</dbReference>
<feature type="domain" description="AprE-like beta-barrel" evidence="12">
    <location>
        <begin position="331"/>
        <end position="420"/>
    </location>
</feature>
<dbReference type="Pfam" id="PF25994">
    <property type="entry name" value="HH_AprE"/>
    <property type="match status" value="1"/>
</dbReference>
<evidence type="ECO:0000256" key="4">
    <source>
        <dbReference type="ARBA" id="ARBA00022475"/>
    </source>
</evidence>
<evidence type="ECO:0000256" key="6">
    <source>
        <dbReference type="ARBA" id="ARBA00022692"/>
    </source>
</evidence>
<accession>A0A4V2MN42</accession>
<dbReference type="PANTHER" id="PTHR30386:SF17">
    <property type="entry name" value="ALKALINE PROTEASE SECRETION PROTEIN APRE"/>
    <property type="match status" value="1"/>
</dbReference>
<protein>
    <recommendedName>
        <fullName evidence="9">Membrane fusion protein (MFP) family protein</fullName>
    </recommendedName>
</protein>
<keyword evidence="8 9" id="KW-0472">Membrane</keyword>
<dbReference type="GO" id="GO:0005886">
    <property type="term" value="C:plasma membrane"/>
    <property type="evidence" value="ECO:0007669"/>
    <property type="project" value="UniProtKB-SubCell"/>
</dbReference>
<feature type="transmembrane region" description="Helical" evidence="9">
    <location>
        <begin position="21"/>
        <end position="43"/>
    </location>
</feature>
<evidence type="ECO:0000256" key="3">
    <source>
        <dbReference type="ARBA" id="ARBA00022448"/>
    </source>
</evidence>
<feature type="coiled-coil region" evidence="10">
    <location>
        <begin position="153"/>
        <end position="201"/>
    </location>
</feature>
<reference evidence="13 14" key="1">
    <citation type="journal article" date="2015" name="Antonie Van Leeuwenhoek">
        <title>Oricola cellulosilytica gen. nov., sp. nov., a cellulose-degrading bacterium of the family Phyllobacteriaceae isolated from surface seashore water, and emended descriptions of Mesorhizobium loti and Phyllobacterium myrsinacearum.</title>
        <authorList>
            <person name="Hameed A."/>
            <person name="Shahina M."/>
            <person name="Lai W.A."/>
            <person name="Lin S.Y."/>
            <person name="Young L.S."/>
            <person name="Liu Y.C."/>
            <person name="Hsu Y.H."/>
            <person name="Young C.C."/>
        </authorList>
    </citation>
    <scope>NUCLEOTIDE SEQUENCE [LARGE SCALE GENOMIC DNA]</scope>
    <source>
        <strain evidence="13 14">KCTC 52183</strain>
    </source>
</reference>
<dbReference type="Gene3D" id="2.40.30.170">
    <property type="match status" value="1"/>
</dbReference>
<feature type="domain" description="AprE-like long alpha-helical hairpin" evidence="11">
    <location>
        <begin position="100"/>
        <end position="289"/>
    </location>
</feature>
<comment type="similarity">
    <text evidence="2 9">Belongs to the membrane fusion protein (MFP) (TC 8.A.1) family.</text>
</comment>
<dbReference type="Pfam" id="PF26002">
    <property type="entry name" value="Beta-barrel_AprE"/>
    <property type="match status" value="1"/>
</dbReference>
<keyword evidence="4 9" id="KW-1003">Cell membrane</keyword>
<comment type="caution">
    <text evidence="13">The sequence shown here is derived from an EMBL/GenBank/DDBJ whole genome shotgun (WGS) entry which is preliminary data.</text>
</comment>
<evidence type="ECO:0000256" key="9">
    <source>
        <dbReference type="RuleBase" id="RU365093"/>
    </source>
</evidence>
<dbReference type="SUPFAM" id="SSF111369">
    <property type="entry name" value="HlyD-like secretion proteins"/>
    <property type="match status" value="1"/>
</dbReference>
<name>A0A4V2MN42_9HYPH</name>
<keyword evidence="6 9" id="KW-0812">Transmembrane</keyword>
<organism evidence="13 14">
    <name type="scientific">Oricola cellulosilytica</name>
    <dbReference type="NCBI Taxonomy" id="1429082"/>
    <lineage>
        <taxon>Bacteria</taxon>
        <taxon>Pseudomonadati</taxon>
        <taxon>Pseudomonadota</taxon>
        <taxon>Alphaproteobacteria</taxon>
        <taxon>Hyphomicrobiales</taxon>
        <taxon>Ahrensiaceae</taxon>
        <taxon>Oricola</taxon>
    </lineage>
</organism>
<comment type="subcellular location">
    <subcellularLocation>
        <location evidence="1 9">Cell inner membrane</location>
        <topology evidence="1 9">Single-pass membrane protein</topology>
    </subcellularLocation>
</comment>
<dbReference type="OrthoDB" id="9810980at2"/>
<dbReference type="InterPro" id="IPR006144">
    <property type="entry name" value="Secretion_HlyD_CS"/>
</dbReference>
<dbReference type="PRINTS" id="PR01490">
    <property type="entry name" value="RTXTOXIND"/>
</dbReference>
<evidence type="ECO:0000259" key="11">
    <source>
        <dbReference type="Pfam" id="PF25994"/>
    </source>
</evidence>
<proteinExistence type="inferred from homology"/>
<evidence type="ECO:0000259" key="12">
    <source>
        <dbReference type="Pfam" id="PF26002"/>
    </source>
</evidence>
<dbReference type="NCBIfam" id="TIGR01843">
    <property type="entry name" value="type_I_hlyD"/>
    <property type="match status" value="1"/>
</dbReference>
<evidence type="ECO:0000256" key="1">
    <source>
        <dbReference type="ARBA" id="ARBA00004377"/>
    </source>
</evidence>
<dbReference type="Gene3D" id="2.40.50.100">
    <property type="match status" value="1"/>
</dbReference>
<evidence type="ECO:0000256" key="10">
    <source>
        <dbReference type="SAM" id="Coils"/>
    </source>
</evidence>
<sequence length="443" mass="49172">MLEAGRVQPEDWARDVRTGTVRIAGLGYLALVLFAAGFGYWAATVPLSGAAIASGIIAAAGQNQAVQHLEGGIIRKINIREGELVKAGDPLFTLDDTRQRAVVNSLASQLISLRARKARLEAQRDRAPRIAFPEEFVARAEGYGLERVLKEQQDEYAARLDRYTSEIAILQQRAAASEQVIKGLQSQLRSLREQLGVVEEETARKKELLQQGLTNRSEYTALLRTQSDLVGQIGAISAQIEEARSRITEAKEQLVRQETRWVESTLTELNEVSAGITETEEEMRAAEDVASRLTVRAPSDGAVIRIYHNSPGSVVRPGEKLADLLPTNSELIVEARLDISDIDLVRIGQHAELRFIALNARTTPQVSGTVAFVSPDRSVDQSTQQAFYVARLRINEDLPPEIKRDQIYPGMPVEAFISTGERTFFEYLVKPMMDSFSRAFREE</sequence>
<evidence type="ECO:0000256" key="2">
    <source>
        <dbReference type="ARBA" id="ARBA00009477"/>
    </source>
</evidence>
<evidence type="ECO:0000256" key="8">
    <source>
        <dbReference type="ARBA" id="ARBA00023136"/>
    </source>
</evidence>
<evidence type="ECO:0000313" key="14">
    <source>
        <dbReference type="Proteomes" id="UP000291301"/>
    </source>
</evidence>
<keyword evidence="10" id="KW-0175">Coiled coil</keyword>
<dbReference type="Gene3D" id="1.10.287.1490">
    <property type="match status" value="1"/>
</dbReference>
<dbReference type="PANTHER" id="PTHR30386">
    <property type="entry name" value="MEMBRANE FUSION SUBUNIT OF EMRAB-TOLC MULTIDRUG EFFLUX PUMP"/>
    <property type="match status" value="1"/>
</dbReference>